<dbReference type="InterPro" id="IPR034262">
    <property type="entry name" value="TRMT2A_RRM"/>
</dbReference>
<feature type="region of interest" description="Disordered" evidence="8">
    <location>
        <begin position="192"/>
        <end position="213"/>
    </location>
</feature>
<evidence type="ECO:0000256" key="2">
    <source>
        <dbReference type="ARBA" id="ARBA00022679"/>
    </source>
</evidence>
<dbReference type="GO" id="GO:0032259">
    <property type="term" value="P:methylation"/>
    <property type="evidence" value="ECO:0007669"/>
    <property type="project" value="UniProtKB-KW"/>
</dbReference>
<dbReference type="InterPro" id="IPR035979">
    <property type="entry name" value="RBD_domain_sf"/>
</dbReference>
<keyword evidence="1 6" id="KW-0489">Methyltransferase</keyword>
<dbReference type="CDD" id="cd12439">
    <property type="entry name" value="RRM_TRMT2A"/>
    <property type="match status" value="1"/>
</dbReference>
<dbReference type="InterPro" id="IPR030390">
    <property type="entry name" value="MeTrfase_TrmA_AS"/>
</dbReference>
<feature type="compositionally biased region" description="Polar residues" evidence="8">
    <location>
        <begin position="199"/>
        <end position="209"/>
    </location>
</feature>
<gene>
    <name evidence="9" type="ORF">GSLYS_00013068001</name>
</gene>
<evidence type="ECO:0000313" key="10">
    <source>
        <dbReference type="Proteomes" id="UP001497497"/>
    </source>
</evidence>
<keyword evidence="3 6" id="KW-0949">S-adenosyl-L-methionine</keyword>
<evidence type="ECO:0000256" key="8">
    <source>
        <dbReference type="SAM" id="MobiDB-lite"/>
    </source>
</evidence>
<dbReference type="InterPro" id="IPR029063">
    <property type="entry name" value="SAM-dependent_MTases_sf"/>
</dbReference>
<dbReference type="Pfam" id="PF05958">
    <property type="entry name" value="tRNA_U5-meth_tr"/>
    <property type="match status" value="1"/>
</dbReference>
<dbReference type="PROSITE" id="PS51687">
    <property type="entry name" value="SAM_MT_RNA_M5U"/>
    <property type="match status" value="1"/>
</dbReference>
<keyword evidence="10" id="KW-1185">Reference proteome</keyword>
<dbReference type="GO" id="GO:0006396">
    <property type="term" value="P:RNA processing"/>
    <property type="evidence" value="ECO:0007669"/>
    <property type="project" value="InterPro"/>
</dbReference>
<evidence type="ECO:0000256" key="7">
    <source>
        <dbReference type="PROSITE-ProRule" id="PRU10015"/>
    </source>
</evidence>
<dbReference type="AlphaFoldDB" id="A0AAV2I0M2"/>
<feature type="active site" description="Nucleophile" evidence="6">
    <location>
        <position position="584"/>
    </location>
</feature>
<comment type="caution">
    <text evidence="6">Lacks conserved residue(s) required for the propagation of feature annotation.</text>
</comment>
<keyword evidence="2 6" id="KW-0808">Transferase</keyword>
<dbReference type="Gene3D" id="3.40.50.150">
    <property type="entry name" value="Vaccinia Virus protein VP39"/>
    <property type="match status" value="1"/>
</dbReference>
<protein>
    <recommendedName>
        <fullName evidence="4">tRNA (uracil(54)-C(5))-methyltransferase</fullName>
        <ecNumber evidence="4">2.1.1.35</ecNumber>
    </recommendedName>
</protein>
<reference evidence="9 10" key="1">
    <citation type="submission" date="2024-04" db="EMBL/GenBank/DDBJ databases">
        <authorList>
            <consortium name="Genoscope - CEA"/>
            <person name="William W."/>
        </authorList>
    </citation>
    <scope>NUCLEOTIDE SEQUENCE [LARGE SCALE GENOMIC DNA]</scope>
</reference>
<dbReference type="PANTHER" id="PTHR45904">
    <property type="entry name" value="TRNA (URACIL-5-)-METHYLTRANSFERASE"/>
    <property type="match status" value="1"/>
</dbReference>
<dbReference type="SUPFAM" id="SSF54928">
    <property type="entry name" value="RNA-binding domain, RBD"/>
    <property type="match status" value="1"/>
</dbReference>
<sequence>MEEVASNKPGKHQLEPDDEISESNSKRMKMDCLLQDENNISVTDKSLPESPVHDHDAEMPSSDNQLSTETKSNVQDDVDVTSAPLLDPLSYTKAEEFTSEIFKIQIYNLPKFGFNDLKKRLKSTLNLNPHKIKHINKIFVTYVCFKNEADRDEALKKINGHVWKGKTLEAKIAKPAADPYLQKQLQEKGSKLFTEKSSKSNSTQETLQPTAEEAETRLRANVIPLWDVDYTDQLQMKTKLIRNILARVTKHHFVKHMFEDRSKHDGLACELLPIVPSPITTEYRNKNEFSIGFGLDGKTKMVGFRYGLYKDGTTAVGSCENLGIAMPAAIPVVKSFIDFITESQWEPFLQQSGTGHWQTLTVRTQRTGDVMAMVDFSPRKLDQSEIDAAKNSLKEFFTTGAGKDVYIKSLYFRILSGKGQNTRNNLELLLGEPHVYESLLEMKFRISPQAFFQVNTPATEKLYELIAEWCNASSSTTVLDICCGTGTIGLSMAKKVKSVIGIEMCSEAVEDAKANASLNDICNATFHCAKVEDIISKVMLSLQSSNDGQDIVAVVDPPRAGLHKDVIKSLRKCQAIRHLVYVSCNPESALDNFIDIIRPETGRHKGSPYKMVKATPVDLFPGTKHCELLILFAKADASNDVPMTDANTDVNMADGAESSK</sequence>
<evidence type="ECO:0000256" key="4">
    <source>
        <dbReference type="ARBA" id="ARBA00033763"/>
    </source>
</evidence>
<dbReference type="Proteomes" id="UP001497497">
    <property type="component" value="Unassembled WGS sequence"/>
</dbReference>
<dbReference type="InterPro" id="IPR045850">
    <property type="entry name" value="TRM2_met"/>
</dbReference>
<dbReference type="PANTHER" id="PTHR45904:SF2">
    <property type="entry name" value="TRNA (URACIL-5-)-METHYLTRANSFERASE HOMOLOG A"/>
    <property type="match status" value="1"/>
</dbReference>
<feature type="binding site" evidence="6">
    <location>
        <position position="453"/>
    </location>
    <ligand>
        <name>S-adenosyl-L-methionine</name>
        <dbReference type="ChEBI" id="CHEBI:59789"/>
    </ligand>
</feature>
<dbReference type="InterPro" id="IPR010280">
    <property type="entry name" value="U5_MeTrfase_fam"/>
</dbReference>
<evidence type="ECO:0000256" key="3">
    <source>
        <dbReference type="ARBA" id="ARBA00022691"/>
    </source>
</evidence>
<accession>A0AAV2I0M2</accession>
<feature type="binding site" evidence="6">
    <location>
        <position position="556"/>
    </location>
    <ligand>
        <name>S-adenosyl-L-methionine</name>
        <dbReference type="ChEBI" id="CHEBI:59789"/>
    </ligand>
</feature>
<feature type="active site" evidence="7">
    <location>
        <position position="584"/>
    </location>
</feature>
<dbReference type="EC" id="2.1.1.35" evidence="4"/>
<organism evidence="9 10">
    <name type="scientific">Lymnaea stagnalis</name>
    <name type="common">Great pond snail</name>
    <name type="synonym">Helix stagnalis</name>
    <dbReference type="NCBI Taxonomy" id="6523"/>
    <lineage>
        <taxon>Eukaryota</taxon>
        <taxon>Metazoa</taxon>
        <taxon>Spiralia</taxon>
        <taxon>Lophotrochozoa</taxon>
        <taxon>Mollusca</taxon>
        <taxon>Gastropoda</taxon>
        <taxon>Heterobranchia</taxon>
        <taxon>Euthyneura</taxon>
        <taxon>Panpulmonata</taxon>
        <taxon>Hygrophila</taxon>
        <taxon>Lymnaeoidea</taxon>
        <taxon>Lymnaeidae</taxon>
        <taxon>Lymnaea</taxon>
    </lineage>
</organism>
<evidence type="ECO:0000313" key="9">
    <source>
        <dbReference type="EMBL" id="CAL1539249.1"/>
    </source>
</evidence>
<proteinExistence type="inferred from homology"/>
<dbReference type="SUPFAM" id="SSF53335">
    <property type="entry name" value="S-adenosyl-L-methionine-dependent methyltransferases"/>
    <property type="match status" value="1"/>
</dbReference>
<feature type="binding site" evidence="6">
    <location>
        <position position="503"/>
    </location>
    <ligand>
        <name>S-adenosyl-L-methionine</name>
        <dbReference type="ChEBI" id="CHEBI:59789"/>
    </ligand>
</feature>
<dbReference type="CDD" id="cd02440">
    <property type="entry name" value="AdoMet_MTases"/>
    <property type="match status" value="1"/>
</dbReference>
<dbReference type="GO" id="GO:0030697">
    <property type="term" value="F:tRNA (uracil(54)-C5)-methyltransferase activity, S-adenosyl methionine-dependent"/>
    <property type="evidence" value="ECO:0007669"/>
    <property type="project" value="UniProtKB-EC"/>
</dbReference>
<feature type="compositionally biased region" description="Polar residues" evidence="8">
    <location>
        <begin position="61"/>
        <end position="74"/>
    </location>
</feature>
<dbReference type="GO" id="GO:0003723">
    <property type="term" value="F:RNA binding"/>
    <property type="evidence" value="ECO:0007669"/>
    <property type="project" value="TreeGrafter"/>
</dbReference>
<evidence type="ECO:0000256" key="1">
    <source>
        <dbReference type="ARBA" id="ARBA00022603"/>
    </source>
</evidence>
<dbReference type="PROSITE" id="PS01230">
    <property type="entry name" value="TRMA_1"/>
    <property type="match status" value="1"/>
</dbReference>
<evidence type="ECO:0000256" key="5">
    <source>
        <dbReference type="ARBA" id="ARBA00047278"/>
    </source>
</evidence>
<comment type="caution">
    <text evidence="9">The sequence shown here is derived from an EMBL/GenBank/DDBJ whole genome shotgun (WGS) entry which is preliminary data.</text>
</comment>
<comment type="catalytic activity">
    <reaction evidence="5">
        <text>uridine(54) in tRNA + S-adenosyl-L-methionine = 5-methyluridine(54) in tRNA + S-adenosyl-L-homocysteine + H(+)</text>
        <dbReference type="Rhea" id="RHEA:42712"/>
        <dbReference type="Rhea" id="RHEA-COMP:10167"/>
        <dbReference type="Rhea" id="RHEA-COMP:10193"/>
        <dbReference type="ChEBI" id="CHEBI:15378"/>
        <dbReference type="ChEBI" id="CHEBI:57856"/>
        <dbReference type="ChEBI" id="CHEBI:59789"/>
        <dbReference type="ChEBI" id="CHEBI:65315"/>
        <dbReference type="ChEBI" id="CHEBI:74447"/>
        <dbReference type="EC" id="2.1.1.35"/>
    </reaction>
    <physiologicalReaction direction="left-to-right" evidence="5">
        <dbReference type="Rhea" id="RHEA:42713"/>
    </physiologicalReaction>
</comment>
<evidence type="ECO:0000256" key="6">
    <source>
        <dbReference type="PROSITE-ProRule" id="PRU01024"/>
    </source>
</evidence>
<feature type="region of interest" description="Disordered" evidence="8">
    <location>
        <begin position="1"/>
        <end position="74"/>
    </location>
</feature>
<comment type="similarity">
    <text evidence="6">Belongs to the class I-like SAM-binding methyltransferase superfamily. RNA M5U methyltransferase family.</text>
</comment>
<dbReference type="EMBL" id="CAXITT010000333">
    <property type="protein sequence ID" value="CAL1539249.1"/>
    <property type="molecule type" value="Genomic_DNA"/>
</dbReference>
<name>A0AAV2I0M2_LYMST</name>
<dbReference type="Gene3D" id="2.40.50.1070">
    <property type="match status" value="1"/>
</dbReference>